<dbReference type="Pfam" id="PF01229">
    <property type="entry name" value="Glyco_hydro_39"/>
    <property type="match status" value="1"/>
</dbReference>
<dbReference type="PANTHER" id="PTHR12631:SF8">
    <property type="entry name" value="ALPHA-L-IDURONIDASE"/>
    <property type="match status" value="1"/>
</dbReference>
<dbReference type="AlphaFoldDB" id="A0A6I9YF32"/>
<organism evidence="6 7">
    <name type="scientific">Thamnophis sirtalis</name>
    <dbReference type="NCBI Taxonomy" id="35019"/>
    <lineage>
        <taxon>Eukaryota</taxon>
        <taxon>Metazoa</taxon>
        <taxon>Chordata</taxon>
        <taxon>Craniata</taxon>
        <taxon>Vertebrata</taxon>
        <taxon>Euteleostomi</taxon>
        <taxon>Lepidosauria</taxon>
        <taxon>Squamata</taxon>
        <taxon>Bifurcata</taxon>
        <taxon>Unidentata</taxon>
        <taxon>Episquamata</taxon>
        <taxon>Toxicofera</taxon>
        <taxon>Serpentes</taxon>
        <taxon>Colubroidea</taxon>
        <taxon>Colubridae</taxon>
        <taxon>Natricinae</taxon>
        <taxon>Thamnophis</taxon>
    </lineage>
</organism>
<keyword evidence="2" id="KW-0378">Hydrolase</keyword>
<dbReference type="Proteomes" id="UP000504617">
    <property type="component" value="Unplaced"/>
</dbReference>
<name>A0A6I9YF32_9SAUR</name>
<evidence type="ECO:0000313" key="7">
    <source>
        <dbReference type="RefSeq" id="XP_013922766.1"/>
    </source>
</evidence>
<evidence type="ECO:0000313" key="6">
    <source>
        <dbReference type="Proteomes" id="UP000504617"/>
    </source>
</evidence>
<keyword evidence="4" id="KW-0732">Signal</keyword>
<dbReference type="InterPro" id="IPR051923">
    <property type="entry name" value="Glycosyl_Hydrolase_39"/>
</dbReference>
<dbReference type="InterPro" id="IPR017853">
    <property type="entry name" value="GH"/>
</dbReference>
<sequence length="393" mass="45030">MKSDKTWSFAELLSLILMKATVGSVHINVDLSRPTGELKHFWKSAGYCPPLPHRQADLFNLSKDQIINLAYISSVPQNGIEQIRIHWLLELIQAEVINGTIHYNFTSLDNFMHLLWENKLHPGFELMGSPSGYFTDFDDKKQVIEWKNLIVQLAKRYIGFLNYYDACSEGLREASGQLKLGGPGDSFHPFPKSPICWNLLRHCYNGTNFFTGETGVRLDYIAMHKKGAGRSLHILEQETEAMGQIQKMFPNFASVPIYNDEADPLVGWSIPQQWRADVTYAAMVVKVRLMQVKVEVFVLRFLLDHWNIRVNRSMSRFSCSICSVSGFQKASKIKSESEAKHSSKFQFIKRAMLAHLGKYSRVTKVTMSKKWVKSSYRRYWFANVSARATSAHS</sequence>
<dbReference type="GO" id="GO:0005975">
    <property type="term" value="P:carbohydrate metabolic process"/>
    <property type="evidence" value="ECO:0007669"/>
    <property type="project" value="InterPro"/>
</dbReference>
<dbReference type="OrthoDB" id="15153at2759"/>
<proteinExistence type="inferred from homology"/>
<feature type="chain" id="PRO_5027080995" evidence="4">
    <location>
        <begin position="24"/>
        <end position="393"/>
    </location>
</feature>
<dbReference type="RefSeq" id="XP_013922766.1">
    <property type="nucleotide sequence ID" value="XM_014067291.1"/>
</dbReference>
<feature type="signal peptide" evidence="4">
    <location>
        <begin position="1"/>
        <end position="23"/>
    </location>
</feature>
<dbReference type="KEGG" id="tsr:106549595"/>
<accession>A0A6I9YF32</accession>
<dbReference type="PANTHER" id="PTHR12631">
    <property type="entry name" value="ALPHA-L-IDURONIDASE"/>
    <property type="match status" value="1"/>
</dbReference>
<dbReference type="Gene3D" id="3.20.20.80">
    <property type="entry name" value="Glycosidases"/>
    <property type="match status" value="2"/>
</dbReference>
<evidence type="ECO:0000259" key="5">
    <source>
        <dbReference type="Pfam" id="PF01229"/>
    </source>
</evidence>
<dbReference type="PRINTS" id="PR00745">
    <property type="entry name" value="GLHYDRLASE39"/>
</dbReference>
<keyword evidence="3" id="KW-0326">Glycosidase</keyword>
<dbReference type="GO" id="GO:0003940">
    <property type="term" value="F:L-iduronidase activity"/>
    <property type="evidence" value="ECO:0007669"/>
    <property type="project" value="TreeGrafter"/>
</dbReference>
<evidence type="ECO:0000256" key="4">
    <source>
        <dbReference type="SAM" id="SignalP"/>
    </source>
</evidence>
<evidence type="ECO:0000256" key="2">
    <source>
        <dbReference type="ARBA" id="ARBA00022801"/>
    </source>
</evidence>
<protein>
    <submittedName>
        <fullName evidence="7">Alpha-L-iduronidase-like</fullName>
    </submittedName>
</protein>
<feature type="domain" description="Glycosyl hydrolases family 39 N-terminal catalytic" evidence="5">
    <location>
        <begin position="159"/>
        <end position="287"/>
    </location>
</feature>
<keyword evidence="6" id="KW-1185">Reference proteome</keyword>
<dbReference type="InterPro" id="IPR049166">
    <property type="entry name" value="GH39_cat"/>
</dbReference>
<gene>
    <name evidence="7" type="primary">LOC106549595</name>
</gene>
<dbReference type="InterPro" id="IPR000514">
    <property type="entry name" value="Glyco_hydro_39"/>
</dbReference>
<dbReference type="GeneID" id="106549595"/>
<evidence type="ECO:0000256" key="1">
    <source>
        <dbReference type="ARBA" id="ARBA00008875"/>
    </source>
</evidence>
<evidence type="ECO:0000256" key="3">
    <source>
        <dbReference type="ARBA" id="ARBA00023295"/>
    </source>
</evidence>
<reference evidence="7" key="1">
    <citation type="submission" date="2025-08" db="UniProtKB">
        <authorList>
            <consortium name="RefSeq"/>
        </authorList>
    </citation>
    <scope>IDENTIFICATION</scope>
    <source>
        <tissue evidence="7">Skeletal muscle</tissue>
    </source>
</reference>
<dbReference type="SUPFAM" id="SSF51445">
    <property type="entry name" value="(Trans)glycosidases"/>
    <property type="match status" value="1"/>
</dbReference>
<comment type="similarity">
    <text evidence="1">Belongs to the glycosyl hydrolase 39 family.</text>
</comment>